<dbReference type="PANTHER" id="PTHR48085:SF5">
    <property type="entry name" value="CADMIUM_ZINC-TRANSPORTING ATPASE HMA4-RELATED"/>
    <property type="match status" value="1"/>
</dbReference>
<dbReference type="InterPro" id="IPR001757">
    <property type="entry name" value="P_typ_ATPase"/>
</dbReference>
<dbReference type="EMBL" id="RKRA01000001">
    <property type="protein sequence ID" value="RPF26122.1"/>
    <property type="molecule type" value="Genomic_DNA"/>
</dbReference>
<dbReference type="GO" id="GO:0046872">
    <property type="term" value="F:metal ion binding"/>
    <property type="evidence" value="ECO:0007669"/>
    <property type="project" value="UniProtKB-KW"/>
</dbReference>
<comment type="similarity">
    <text evidence="2 8">Belongs to the cation transport ATPase (P-type) (TC 3.A.3) family. Type IB subfamily.</text>
</comment>
<dbReference type="RefSeq" id="WP_123914393.1">
    <property type="nucleotide sequence ID" value="NZ_RKRA01000001.1"/>
</dbReference>
<dbReference type="SUPFAM" id="SSF56784">
    <property type="entry name" value="HAD-like"/>
    <property type="match status" value="1"/>
</dbReference>
<dbReference type="Gene3D" id="3.40.50.1000">
    <property type="entry name" value="HAD superfamily/HAD-like"/>
    <property type="match status" value="1"/>
</dbReference>
<dbReference type="GO" id="GO:0005886">
    <property type="term" value="C:plasma membrane"/>
    <property type="evidence" value="ECO:0007669"/>
    <property type="project" value="UniProtKB-SubCell"/>
</dbReference>
<evidence type="ECO:0000256" key="1">
    <source>
        <dbReference type="ARBA" id="ARBA00004651"/>
    </source>
</evidence>
<feature type="transmembrane region" description="Helical" evidence="8">
    <location>
        <begin position="35"/>
        <end position="52"/>
    </location>
</feature>
<reference evidence="11 12" key="1">
    <citation type="submission" date="2018-11" db="EMBL/GenBank/DDBJ databases">
        <title>Sequencing the genomes of 1000 actinobacteria strains.</title>
        <authorList>
            <person name="Klenk H.-P."/>
        </authorList>
    </citation>
    <scope>NUCLEOTIDE SEQUENCE [LARGE SCALE GENOMIC DNA]</scope>
    <source>
        <strain evidence="11 12">DSM 14418</strain>
    </source>
</reference>
<evidence type="ECO:0000256" key="8">
    <source>
        <dbReference type="RuleBase" id="RU362081"/>
    </source>
</evidence>
<evidence type="ECO:0000313" key="12">
    <source>
        <dbReference type="Proteomes" id="UP000280726"/>
    </source>
</evidence>
<accession>A0A3N4ZKE7</accession>
<protein>
    <submittedName>
        <fullName evidence="11">P-type E1-E2 ATPase/heavy metal translocating P-type ATPase</fullName>
    </submittedName>
</protein>
<dbReference type="InterPro" id="IPR023298">
    <property type="entry name" value="ATPase_P-typ_TM_dom_sf"/>
</dbReference>
<keyword evidence="8" id="KW-0547">Nucleotide-binding</keyword>
<feature type="region of interest" description="Disordered" evidence="9">
    <location>
        <begin position="407"/>
        <end position="444"/>
    </location>
</feature>
<keyword evidence="8" id="KW-0067">ATP-binding</keyword>
<dbReference type="InterPro" id="IPR044492">
    <property type="entry name" value="P_typ_ATPase_HD_dom"/>
</dbReference>
<evidence type="ECO:0000256" key="5">
    <source>
        <dbReference type="ARBA" id="ARBA00022967"/>
    </source>
</evidence>
<feature type="transmembrane region" description="Helical" evidence="8">
    <location>
        <begin position="594"/>
        <end position="621"/>
    </location>
</feature>
<evidence type="ECO:0000259" key="10">
    <source>
        <dbReference type="Pfam" id="PF00122"/>
    </source>
</evidence>
<dbReference type="SFLD" id="SFLDS00003">
    <property type="entry name" value="Haloacid_Dehalogenase"/>
    <property type="match status" value="1"/>
</dbReference>
<dbReference type="InterPro" id="IPR059000">
    <property type="entry name" value="ATPase_P-type_domA"/>
</dbReference>
<dbReference type="InterPro" id="IPR051014">
    <property type="entry name" value="Cation_Transport_ATPase_IB"/>
</dbReference>
<dbReference type="GO" id="GO:0015086">
    <property type="term" value="F:cadmium ion transmembrane transporter activity"/>
    <property type="evidence" value="ECO:0007669"/>
    <property type="project" value="TreeGrafter"/>
</dbReference>
<keyword evidence="12" id="KW-1185">Reference proteome</keyword>
<dbReference type="GO" id="GO:0019829">
    <property type="term" value="F:ATPase-coupled monoatomic cation transmembrane transporter activity"/>
    <property type="evidence" value="ECO:0007669"/>
    <property type="project" value="InterPro"/>
</dbReference>
<keyword evidence="5" id="KW-1278">Translocase</keyword>
<dbReference type="SUPFAM" id="SSF81665">
    <property type="entry name" value="Calcium ATPase, transmembrane domain M"/>
    <property type="match status" value="1"/>
</dbReference>
<dbReference type="OrthoDB" id="7059309at2"/>
<dbReference type="SFLD" id="SFLDF00027">
    <property type="entry name" value="p-type_atpase"/>
    <property type="match status" value="1"/>
</dbReference>
<feature type="compositionally biased region" description="Low complexity" evidence="9">
    <location>
        <begin position="423"/>
        <end position="439"/>
    </location>
</feature>
<proteinExistence type="inferred from homology"/>
<feature type="transmembrane region" description="Helical" evidence="8">
    <location>
        <begin position="12"/>
        <end position="29"/>
    </location>
</feature>
<dbReference type="PRINTS" id="PR00119">
    <property type="entry name" value="CATATPASE"/>
</dbReference>
<dbReference type="GO" id="GO:0005524">
    <property type="term" value="F:ATP binding"/>
    <property type="evidence" value="ECO:0007669"/>
    <property type="project" value="UniProtKB-UniRule"/>
</dbReference>
<dbReference type="InterPro" id="IPR018303">
    <property type="entry name" value="ATPase_P-typ_P_site"/>
</dbReference>
<dbReference type="NCBIfam" id="TIGR01494">
    <property type="entry name" value="ATPase_P-type"/>
    <property type="match status" value="2"/>
</dbReference>
<comment type="subcellular location">
    <subcellularLocation>
        <location evidence="1">Cell membrane</location>
        <topology evidence="1">Multi-pass membrane protein</topology>
    </subcellularLocation>
</comment>
<evidence type="ECO:0000256" key="3">
    <source>
        <dbReference type="ARBA" id="ARBA00022692"/>
    </source>
</evidence>
<keyword evidence="4 8" id="KW-0479">Metal-binding</keyword>
<dbReference type="SFLD" id="SFLDG00002">
    <property type="entry name" value="C1.7:_P-type_atpase_like"/>
    <property type="match status" value="1"/>
</dbReference>
<evidence type="ECO:0000256" key="9">
    <source>
        <dbReference type="SAM" id="MobiDB-lite"/>
    </source>
</evidence>
<dbReference type="Proteomes" id="UP000280726">
    <property type="component" value="Unassembled WGS sequence"/>
</dbReference>
<dbReference type="Gene3D" id="2.70.150.10">
    <property type="entry name" value="Calcium-transporting ATPase, cytoplasmic transduction domain A"/>
    <property type="match status" value="1"/>
</dbReference>
<dbReference type="AlphaFoldDB" id="A0A3N4ZKE7"/>
<dbReference type="InterPro" id="IPR023214">
    <property type="entry name" value="HAD_sf"/>
</dbReference>
<keyword evidence="6 8" id="KW-1133">Transmembrane helix</keyword>
<feature type="domain" description="P-type ATPase A" evidence="10">
    <location>
        <begin position="118"/>
        <end position="216"/>
    </location>
</feature>
<evidence type="ECO:0000256" key="6">
    <source>
        <dbReference type="ARBA" id="ARBA00022989"/>
    </source>
</evidence>
<dbReference type="PROSITE" id="PS00154">
    <property type="entry name" value="ATPASE_E1_E2"/>
    <property type="match status" value="1"/>
</dbReference>
<evidence type="ECO:0000256" key="2">
    <source>
        <dbReference type="ARBA" id="ARBA00006024"/>
    </source>
</evidence>
<evidence type="ECO:0000256" key="4">
    <source>
        <dbReference type="ARBA" id="ARBA00022723"/>
    </source>
</evidence>
<dbReference type="InterPro" id="IPR008250">
    <property type="entry name" value="ATPase_P-typ_transduc_dom_A_sf"/>
</dbReference>
<dbReference type="PANTHER" id="PTHR48085">
    <property type="entry name" value="CADMIUM/ZINC-TRANSPORTING ATPASE HMA2-RELATED"/>
    <property type="match status" value="1"/>
</dbReference>
<comment type="caution">
    <text evidence="11">The sequence shown here is derived from an EMBL/GenBank/DDBJ whole genome shotgun (WGS) entry which is preliminary data.</text>
</comment>
<feature type="transmembrane region" description="Helical" evidence="8">
    <location>
        <begin position="233"/>
        <end position="252"/>
    </location>
</feature>
<dbReference type="Pfam" id="PF00702">
    <property type="entry name" value="Hydrolase"/>
    <property type="match status" value="1"/>
</dbReference>
<sequence>MGPLVRFFRSYPLVAATIAVGVVGAVLELGGQPLLARWVLTVFAVAVALRQARAMVADLRAGTYGVDVLAVTAIGATVAVGEHWAALVVCLMLAGGEALEDYAAGRAQRELSALLERAPVIAHLVVDGSVADVPVARVHAGDELLVKPGEIVPVDGVLTSAGAYLDESSLTGESLPVEHGRGDSLLSGSVNGREVVRMRATAAAADSQYQRIIELVRQAQGSKAPFVRLADRVAVPFTLVSLGVAATAWAVSGDPVRFAEVLVVATPCPLIIAAPVAFMAGMSRAALGGIIVKNGGTLEQLSRVRTAAFDKTGTLTYGRPEVAAVLPGPGLEPDELLGLAAAVEQYSTHPLAAAVVHAAREQGLPLRHATEVEETTAHGVRATVAGRRVVVGKEGFVAAEVVDPPTAAAAPENGSGPGPAPRPGSAARPGPAARPGSAPESALAPGHTAVHVGVDGRHAGTIWLADRVRAETPATLAALHRAGVGTTVMLTGDAEATARGIGAAIGIDDVRAGLLPEHKVEAVRGLRDRPVMMVGDGVNDAPVLAVADVGVAMGARGSTAASESADVVIMLDDLARTVRAVQIGRRTMRVAWQAIGLGVALSVGLMVVAAVGLLPAIVGAWTQEAVDLACILWALLASRPGAAERAEEAFLAAGDHAAPGVREPALTTP</sequence>
<feature type="transmembrane region" description="Helical" evidence="8">
    <location>
        <begin position="258"/>
        <end position="280"/>
    </location>
</feature>
<keyword evidence="7 8" id="KW-0472">Membrane</keyword>
<evidence type="ECO:0000256" key="7">
    <source>
        <dbReference type="ARBA" id="ARBA00023136"/>
    </source>
</evidence>
<dbReference type="InterPro" id="IPR036412">
    <property type="entry name" value="HAD-like_sf"/>
</dbReference>
<evidence type="ECO:0000313" key="11">
    <source>
        <dbReference type="EMBL" id="RPF26122.1"/>
    </source>
</evidence>
<dbReference type="Pfam" id="PF00122">
    <property type="entry name" value="E1-E2_ATPase"/>
    <property type="match status" value="1"/>
</dbReference>
<name>A0A3N4ZKE7_9MICO</name>
<dbReference type="InterPro" id="IPR027256">
    <property type="entry name" value="P-typ_ATPase_IB"/>
</dbReference>
<dbReference type="Gene3D" id="3.40.1110.10">
    <property type="entry name" value="Calcium-transporting ATPase, cytoplasmic domain N"/>
    <property type="match status" value="1"/>
</dbReference>
<dbReference type="NCBIfam" id="TIGR01525">
    <property type="entry name" value="ATPase-IB_hvy"/>
    <property type="match status" value="1"/>
</dbReference>
<dbReference type="InterPro" id="IPR023299">
    <property type="entry name" value="ATPase_P-typ_cyto_dom_N"/>
</dbReference>
<gene>
    <name evidence="11" type="ORF">EDD32_0547</name>
</gene>
<dbReference type="GO" id="GO:0016887">
    <property type="term" value="F:ATP hydrolysis activity"/>
    <property type="evidence" value="ECO:0007669"/>
    <property type="project" value="InterPro"/>
</dbReference>
<organism evidence="11 12">
    <name type="scientific">Georgenia muralis</name>
    <dbReference type="NCBI Taxonomy" id="154117"/>
    <lineage>
        <taxon>Bacteria</taxon>
        <taxon>Bacillati</taxon>
        <taxon>Actinomycetota</taxon>
        <taxon>Actinomycetes</taxon>
        <taxon>Micrococcales</taxon>
        <taxon>Bogoriellaceae</taxon>
        <taxon>Georgenia</taxon>
    </lineage>
</organism>
<dbReference type="SUPFAM" id="SSF81653">
    <property type="entry name" value="Calcium ATPase, transduction domain A"/>
    <property type="match status" value="1"/>
</dbReference>
<keyword evidence="8" id="KW-1003">Cell membrane</keyword>
<keyword evidence="3 8" id="KW-0812">Transmembrane</keyword>